<sequence length="101" mass="11484">MANGDVDALFVERQAARERVLVEKGREEVKLSRDKPRKMGEAEGSESTVDSQVDEDVEDEAMQKKRQKTYQGVLSGSKDVKEADLEDRTGQDRLMMKMMTM</sequence>
<dbReference type="GeneID" id="9583421"/>
<comment type="caution">
    <text evidence="2">The sequence shown here is derived from an EMBL/GenBank/DDBJ whole genome shotgun (WGS) entry which is preliminary data.</text>
</comment>
<gene>
    <name evidence="2" type="ORF">TRV_02503</name>
</gene>
<accession>D4D5Y0</accession>
<dbReference type="RefSeq" id="XP_003023401.1">
    <property type="nucleotide sequence ID" value="XM_003023355.1"/>
</dbReference>
<dbReference type="KEGG" id="tve:TRV_02503"/>
<proteinExistence type="predicted"/>
<evidence type="ECO:0000313" key="2">
    <source>
        <dbReference type="EMBL" id="EFE42783.1"/>
    </source>
</evidence>
<feature type="compositionally biased region" description="Basic and acidic residues" evidence="1">
    <location>
        <begin position="25"/>
        <end position="41"/>
    </location>
</feature>
<dbReference type="HOGENOM" id="CLU_2293749_0_0_1"/>
<evidence type="ECO:0000313" key="3">
    <source>
        <dbReference type="Proteomes" id="UP000008383"/>
    </source>
</evidence>
<feature type="compositionally biased region" description="Basic and acidic residues" evidence="1">
    <location>
        <begin position="78"/>
        <end position="90"/>
    </location>
</feature>
<dbReference type="Proteomes" id="UP000008383">
    <property type="component" value="Unassembled WGS sequence"/>
</dbReference>
<organism evidence="2 3">
    <name type="scientific">Trichophyton verrucosum (strain HKI 0517)</name>
    <dbReference type="NCBI Taxonomy" id="663202"/>
    <lineage>
        <taxon>Eukaryota</taxon>
        <taxon>Fungi</taxon>
        <taxon>Dikarya</taxon>
        <taxon>Ascomycota</taxon>
        <taxon>Pezizomycotina</taxon>
        <taxon>Eurotiomycetes</taxon>
        <taxon>Eurotiomycetidae</taxon>
        <taxon>Onygenales</taxon>
        <taxon>Arthrodermataceae</taxon>
        <taxon>Trichophyton</taxon>
    </lineage>
</organism>
<dbReference type="AlphaFoldDB" id="D4D5Y0"/>
<keyword evidence="3" id="KW-1185">Reference proteome</keyword>
<reference evidence="3" key="1">
    <citation type="journal article" date="2011" name="Genome Biol.">
        <title>Comparative and functional genomics provide insights into the pathogenicity of dermatophytic fungi.</title>
        <authorList>
            <person name="Burmester A."/>
            <person name="Shelest E."/>
            <person name="Gloeckner G."/>
            <person name="Heddergott C."/>
            <person name="Schindler S."/>
            <person name="Staib P."/>
            <person name="Heidel A."/>
            <person name="Felder M."/>
            <person name="Petzold A."/>
            <person name="Szafranski K."/>
            <person name="Feuermann M."/>
            <person name="Pedruzzi I."/>
            <person name="Priebe S."/>
            <person name="Groth M."/>
            <person name="Winkler R."/>
            <person name="Li W."/>
            <person name="Kniemeyer O."/>
            <person name="Schroeckh V."/>
            <person name="Hertweck C."/>
            <person name="Hube B."/>
            <person name="White T.C."/>
            <person name="Platzer M."/>
            <person name="Guthke R."/>
            <person name="Heitman J."/>
            <person name="Woestemeyer J."/>
            <person name="Zipfel P.F."/>
            <person name="Monod M."/>
            <person name="Brakhage A.A."/>
        </authorList>
    </citation>
    <scope>NUCLEOTIDE SEQUENCE [LARGE SCALE GENOMIC DNA]</scope>
    <source>
        <strain evidence="3">HKI 0517</strain>
    </source>
</reference>
<evidence type="ECO:0000256" key="1">
    <source>
        <dbReference type="SAM" id="MobiDB-lite"/>
    </source>
</evidence>
<name>D4D5Y0_TRIVH</name>
<protein>
    <submittedName>
        <fullName evidence="2">Uncharacterized protein</fullName>
    </submittedName>
</protein>
<dbReference type="EMBL" id="ACYE01000129">
    <property type="protein sequence ID" value="EFE42783.1"/>
    <property type="molecule type" value="Genomic_DNA"/>
</dbReference>
<feature type="region of interest" description="Disordered" evidence="1">
    <location>
        <begin position="25"/>
        <end position="90"/>
    </location>
</feature>